<dbReference type="EMBL" id="KQ982981">
    <property type="protein sequence ID" value="KYQ48555.1"/>
    <property type="molecule type" value="Genomic_DNA"/>
</dbReference>
<proteinExistence type="predicted"/>
<dbReference type="AlphaFoldDB" id="A0A151WLJ0"/>
<evidence type="ECO:0000313" key="1">
    <source>
        <dbReference type="EMBL" id="KYQ48555.1"/>
    </source>
</evidence>
<organism evidence="1 2">
    <name type="scientific">Mycetomoellerius zeteki</name>
    <dbReference type="NCBI Taxonomy" id="64791"/>
    <lineage>
        <taxon>Eukaryota</taxon>
        <taxon>Metazoa</taxon>
        <taxon>Ecdysozoa</taxon>
        <taxon>Arthropoda</taxon>
        <taxon>Hexapoda</taxon>
        <taxon>Insecta</taxon>
        <taxon>Pterygota</taxon>
        <taxon>Neoptera</taxon>
        <taxon>Endopterygota</taxon>
        <taxon>Hymenoptera</taxon>
        <taxon>Apocrita</taxon>
        <taxon>Aculeata</taxon>
        <taxon>Formicoidea</taxon>
        <taxon>Formicidae</taxon>
        <taxon>Myrmicinae</taxon>
        <taxon>Mycetomoellerius</taxon>
    </lineage>
</organism>
<dbReference type="Proteomes" id="UP000075809">
    <property type="component" value="Unassembled WGS sequence"/>
</dbReference>
<keyword evidence="2" id="KW-1185">Reference proteome</keyword>
<sequence length="91" mass="9764">MTGDDCTIDNSNRLLIRTVSEMGGKKFVSLRARSIAPLAIHDDDGQRAAAVATMTTTTAMMRNEASRIATWPINTAIVNCLSASPGLHCEE</sequence>
<evidence type="ECO:0000313" key="2">
    <source>
        <dbReference type="Proteomes" id="UP000075809"/>
    </source>
</evidence>
<accession>A0A151WLJ0</accession>
<reference evidence="1 2" key="1">
    <citation type="submission" date="2015-09" db="EMBL/GenBank/DDBJ databases">
        <title>Trachymyrmex zeteki WGS genome.</title>
        <authorList>
            <person name="Nygaard S."/>
            <person name="Hu H."/>
            <person name="Boomsma J."/>
            <person name="Zhang G."/>
        </authorList>
    </citation>
    <scope>NUCLEOTIDE SEQUENCE [LARGE SCALE GENOMIC DNA]</scope>
    <source>
        <strain evidence="1">Tzet28-1</strain>
        <tissue evidence="1">Whole body</tissue>
    </source>
</reference>
<name>A0A151WLJ0_9HYME</name>
<protein>
    <submittedName>
        <fullName evidence="1">Uncharacterized protein</fullName>
    </submittedName>
</protein>
<gene>
    <name evidence="1" type="ORF">ALC60_12401</name>
</gene>